<feature type="transmembrane region" description="Helical" evidence="2">
    <location>
        <begin position="1138"/>
        <end position="1165"/>
    </location>
</feature>
<evidence type="ECO:0000313" key="3">
    <source>
        <dbReference type="EMBL" id="KAF0973022.1"/>
    </source>
</evidence>
<feature type="region of interest" description="Disordered" evidence="1">
    <location>
        <begin position="1"/>
        <end position="24"/>
    </location>
</feature>
<dbReference type="RefSeq" id="XP_044557735.1">
    <property type="nucleotide sequence ID" value="XM_044712566.1"/>
</dbReference>
<feature type="transmembrane region" description="Helical" evidence="2">
    <location>
        <begin position="1389"/>
        <end position="1413"/>
    </location>
</feature>
<dbReference type="GeneID" id="68115904"/>
<evidence type="ECO:0000256" key="1">
    <source>
        <dbReference type="SAM" id="MobiDB-lite"/>
    </source>
</evidence>
<dbReference type="Proteomes" id="UP000444721">
    <property type="component" value="Unassembled WGS sequence"/>
</dbReference>
<keyword evidence="2" id="KW-0812">Transmembrane</keyword>
<proteinExistence type="predicted"/>
<accession>A0A6A5BDW4</accession>
<keyword evidence="4" id="KW-1185">Reference proteome</keyword>
<reference evidence="3 4" key="1">
    <citation type="journal article" date="2019" name="Sci. Rep.">
        <title>Nanopore sequencing improves the draft genome of the human pathogenic amoeba Naegleria fowleri.</title>
        <authorList>
            <person name="Liechti N."/>
            <person name="Schurch N."/>
            <person name="Bruggmann R."/>
            <person name="Wittwer M."/>
        </authorList>
    </citation>
    <scope>NUCLEOTIDE SEQUENCE [LARGE SCALE GENOMIC DNA]</scope>
    <source>
        <strain evidence="3 4">ATCC 30894</strain>
    </source>
</reference>
<feature type="region of interest" description="Disordered" evidence="1">
    <location>
        <begin position="1470"/>
        <end position="1500"/>
    </location>
</feature>
<dbReference type="OMA" id="YMISSEM"/>
<dbReference type="VEuPathDB" id="AmoebaDB:NF0023070"/>
<evidence type="ECO:0000313" key="4">
    <source>
        <dbReference type="Proteomes" id="UP000444721"/>
    </source>
</evidence>
<protein>
    <submittedName>
        <fullName evidence="3">Uncharacterized protein</fullName>
    </submittedName>
</protein>
<name>A0A6A5BDW4_NAEFO</name>
<keyword evidence="2" id="KW-1133">Transmembrane helix</keyword>
<feature type="transmembrane region" description="Helical" evidence="2">
    <location>
        <begin position="1180"/>
        <end position="1201"/>
    </location>
</feature>
<feature type="transmembrane region" description="Helical" evidence="2">
    <location>
        <begin position="1222"/>
        <end position="1242"/>
    </location>
</feature>
<sequence length="1520" mass="170428">MMMKDENAKEKTSITTTTRHTTSSNEPSFYCNFYSSYIPLTFSSSPFIAKLCDGDAYCFSASTKTLTATFSLNPHYDDLSVKKFVRASQAMGAKISGAFNPCYAYDERFNLTSLTSLHVNGQPILWQRKNLGQDIVADACVNKGSCSRSFSAVSSMIEAAYATDLNITQNGNEVTFEFEGTSSPITYFCVKEVELRLCAIPKSRTVVSYNAQIMSTTPSILNFVTNDTVWALQNEPFLNSKELLKSYSDQFVRRVKITNPALAFSSKFKLTINPSMYDFMKSMEIDILGVNKTFTDPVTNQVVMLNISESVSLSRTSSQYELTFNSSLWKDDEISLDIRISLVKPYSYSGFGYFTYDVSPVDSSSNAFYNTFQYGSAQDRFSYTSRQTFNLNFNTPQTISALGNLSDVIAINYSPDPNTPSLDGQLPLCYMQINTIFPDNVFKYSGMIYFYSTKTSKQYSANFGPSFTIDSSKKQAQYMISSEMLDCTQGATTTIYVWLEILSWDSYYDSGVITTQVSASRKTMQLIDDVNKVYSDLTFSSRYEGAVYYVKSFSSLKYPYDLTMSTTFTSLDSPFLSFLSYGVPLSWANQKPMILQSTKTPSSSTDYVAYDVDVTPGMYFTFIEKGSCNVYPCRASFKFSISQDLLSPPVLSTAPSNSLKISKSGYRANGFLTAVEIPQISTRSSQGTPNILYNLKVLASVQVDTQPSSFTITNPLTLQVTKQLQDATQNLPFNSTYSQQIASQNYITSYKCTNTFETHYLVVNTVIQNVNDYGKWYITFYSHPEVSYKVTFTVHLMNNVFSVTQTTNGAKLPILYSPISRVLYGLQLNSQSSFGQTNFMISLDSNTLSFSRNQQYEILFKHGSVPTDTDYDVKSPLLQNVARYPYQQFITRFIYGQNVVLSYLMDNPYYSNGNTRKNFPSSMYSSKVLSDTGNLSNGILYFLIKAIPLSDTMCISDSSLDTPSNFIFAQYQYSSTLIISEGSSKKLNSQVMSIDLSKKPSSPNSEIIADFYQETLSTIFEPSASILFYNSKTKSVQSNSDDSYTNDTASSVQIAFHNLTYLPNGPEFKTPYYSFKYTIRMKIDNTGDSSNQNSQIFLLFPVSLNGFLSPLNNFDAILSMNSKFDPNMYFIDLISPTIIVGSIVGAFSALIAIGYLIATCVFLLASQKREFNLGNPNPKVWLACLCPASIPVSICYIYFFCYEARKNILPPSETKRRRRVRFLIAFSMLSFIVGVLASAYFFGRMFFIHTQAVASANSREYYLGRKDPNADKYSTPSYTPTLMPCCSTARPSTDGQSFTYFGNAHVFFKQKYGGRLDCAPPQWFMDSALGTKFLLQSIDGLPYVSPKHDPAIAATNMKNGRSHTFEMASTYCMANSVILMPADDDYNAYGIPGVLFGIGPILYSFFLMSIVIFESVMNNKMNQSNYFIVGQTTLSSLVKGENVQENTDDKTTLLINEEARNSIYAVYPSAPLHDGDDRNNNNNGMSQSSEESGFQHEEAQPYIHEQLALQQSTNQFTKEY</sequence>
<dbReference type="VEuPathDB" id="AmoebaDB:FDP41_008686"/>
<dbReference type="EMBL" id="VFQX01000063">
    <property type="protein sequence ID" value="KAF0973022.1"/>
    <property type="molecule type" value="Genomic_DNA"/>
</dbReference>
<keyword evidence="2" id="KW-0472">Membrane</keyword>
<dbReference type="VEuPathDB" id="AmoebaDB:NF0023050"/>
<feature type="compositionally biased region" description="Basic and acidic residues" evidence="1">
    <location>
        <begin position="1"/>
        <end position="12"/>
    </location>
</feature>
<evidence type="ECO:0000256" key="2">
    <source>
        <dbReference type="SAM" id="Phobius"/>
    </source>
</evidence>
<dbReference type="VEuPathDB" id="AmoebaDB:NF0023080"/>
<dbReference type="VEuPathDB" id="AmoebaDB:NfTy_007950"/>
<dbReference type="OrthoDB" id="10418909at2759"/>
<comment type="caution">
    <text evidence="3">The sequence shown here is derived from an EMBL/GenBank/DDBJ whole genome shotgun (WGS) entry which is preliminary data.</text>
</comment>
<dbReference type="VEuPathDB" id="AmoebaDB:NF0023060"/>
<organism evidence="3 4">
    <name type="scientific">Naegleria fowleri</name>
    <name type="common">Brain eating amoeba</name>
    <dbReference type="NCBI Taxonomy" id="5763"/>
    <lineage>
        <taxon>Eukaryota</taxon>
        <taxon>Discoba</taxon>
        <taxon>Heterolobosea</taxon>
        <taxon>Tetramitia</taxon>
        <taxon>Eutetramitia</taxon>
        <taxon>Vahlkampfiidae</taxon>
        <taxon>Naegleria</taxon>
    </lineage>
</organism>
<feature type="transmembrane region" description="Helical" evidence="2">
    <location>
        <begin position="1096"/>
        <end position="1118"/>
    </location>
</feature>
<gene>
    <name evidence="3" type="ORF">FDP41_008686</name>
</gene>
<feature type="compositionally biased region" description="Low complexity" evidence="1">
    <location>
        <begin position="13"/>
        <end position="24"/>
    </location>
</feature>